<organism evidence="1">
    <name type="scientific">Mytilinidion resinicola</name>
    <dbReference type="NCBI Taxonomy" id="574789"/>
    <lineage>
        <taxon>Eukaryota</taxon>
        <taxon>Fungi</taxon>
        <taxon>Dikarya</taxon>
        <taxon>Ascomycota</taxon>
        <taxon>Pezizomycotina</taxon>
        <taxon>Dothideomycetes</taxon>
        <taxon>Pleosporomycetidae</taxon>
        <taxon>Mytilinidiales</taxon>
        <taxon>Mytilinidiaceae</taxon>
        <taxon>Mytilinidion</taxon>
    </lineage>
</organism>
<dbReference type="PANTHER" id="PTHR38167:SF1">
    <property type="entry name" value="C2H2-TYPE DOMAIN-CONTAINING PROTEIN"/>
    <property type="match status" value="1"/>
</dbReference>
<gene>
    <name evidence="1 3" type="ORF">BDZ99DRAFT_82516</name>
</gene>
<protein>
    <submittedName>
        <fullName evidence="1 3">Uncharacterized protein</fullName>
    </submittedName>
</protein>
<sequence>MVTTTVNDLDPRVTAGPELLNAIASAQASTLRSVLIYLCKDPSTASQIEQAMLVSNYEFQNQNTSTNTYPKKRKHDDKISRFARCVNCKDFDVVLNEKPGKEQACVYHDGILEIDADFFVDDDDVSADPYSIDVNTDWRVKEFPEGFKWNCCGQYGRKVKPCIRSRHSQTVVNYESGFNIWYLGKDGTYVTVDSRDPGDGSDET</sequence>
<reference evidence="3" key="2">
    <citation type="submission" date="2020-04" db="EMBL/GenBank/DDBJ databases">
        <authorList>
            <consortium name="NCBI Genome Project"/>
        </authorList>
    </citation>
    <scope>NUCLEOTIDE SEQUENCE</scope>
    <source>
        <strain evidence="3">CBS 304.34</strain>
    </source>
</reference>
<dbReference type="GeneID" id="54469826"/>
<accession>A0A6A6YF50</accession>
<proteinExistence type="predicted"/>
<dbReference type="PANTHER" id="PTHR38167">
    <property type="entry name" value="C2H2-TYPE DOMAIN-CONTAINING PROTEIN"/>
    <property type="match status" value="1"/>
</dbReference>
<dbReference type="RefSeq" id="XP_033573608.1">
    <property type="nucleotide sequence ID" value="XM_033728933.1"/>
</dbReference>
<dbReference type="AlphaFoldDB" id="A0A6A6YF50"/>
<dbReference type="EMBL" id="MU003706">
    <property type="protein sequence ID" value="KAF2806644.1"/>
    <property type="molecule type" value="Genomic_DNA"/>
</dbReference>
<name>A0A6A6YF50_9PEZI</name>
<keyword evidence="2" id="KW-1185">Reference proteome</keyword>
<dbReference type="Proteomes" id="UP000504636">
    <property type="component" value="Unplaced"/>
</dbReference>
<evidence type="ECO:0000313" key="1">
    <source>
        <dbReference type="EMBL" id="KAF2806644.1"/>
    </source>
</evidence>
<dbReference type="OrthoDB" id="5422613at2759"/>
<evidence type="ECO:0000313" key="3">
    <source>
        <dbReference type="RefSeq" id="XP_033573608.1"/>
    </source>
</evidence>
<reference evidence="1 3" key="1">
    <citation type="journal article" date="2020" name="Stud. Mycol.">
        <title>101 Dothideomycetes genomes: a test case for predicting lifestyles and emergence of pathogens.</title>
        <authorList>
            <person name="Haridas S."/>
            <person name="Albert R."/>
            <person name="Binder M."/>
            <person name="Bloem J."/>
            <person name="Labutti K."/>
            <person name="Salamov A."/>
            <person name="Andreopoulos B."/>
            <person name="Baker S."/>
            <person name="Barry K."/>
            <person name="Bills G."/>
            <person name="Bluhm B."/>
            <person name="Cannon C."/>
            <person name="Castanera R."/>
            <person name="Culley D."/>
            <person name="Daum C."/>
            <person name="Ezra D."/>
            <person name="Gonzalez J."/>
            <person name="Henrissat B."/>
            <person name="Kuo A."/>
            <person name="Liang C."/>
            <person name="Lipzen A."/>
            <person name="Lutzoni F."/>
            <person name="Magnuson J."/>
            <person name="Mondo S."/>
            <person name="Nolan M."/>
            <person name="Ohm R."/>
            <person name="Pangilinan J."/>
            <person name="Park H.-J."/>
            <person name="Ramirez L."/>
            <person name="Alfaro M."/>
            <person name="Sun H."/>
            <person name="Tritt A."/>
            <person name="Yoshinaga Y."/>
            <person name="Zwiers L.-H."/>
            <person name="Turgeon B."/>
            <person name="Goodwin S."/>
            <person name="Spatafora J."/>
            <person name="Crous P."/>
            <person name="Grigoriev I."/>
        </authorList>
    </citation>
    <scope>NUCLEOTIDE SEQUENCE</scope>
    <source>
        <strain evidence="1 3">CBS 304.34</strain>
    </source>
</reference>
<evidence type="ECO:0000313" key="2">
    <source>
        <dbReference type="Proteomes" id="UP000504636"/>
    </source>
</evidence>
<reference evidence="3" key="3">
    <citation type="submission" date="2025-04" db="UniProtKB">
        <authorList>
            <consortium name="RefSeq"/>
        </authorList>
    </citation>
    <scope>IDENTIFICATION</scope>
    <source>
        <strain evidence="3">CBS 304.34</strain>
    </source>
</reference>